<evidence type="ECO:0000256" key="3">
    <source>
        <dbReference type="ARBA" id="ARBA00022722"/>
    </source>
</evidence>
<keyword evidence="2" id="KW-0548">Nucleotidyltransferase</keyword>
<evidence type="ECO:0000256" key="5">
    <source>
        <dbReference type="PROSITE-ProRule" id="PRU00047"/>
    </source>
</evidence>
<feature type="compositionally biased region" description="Basic and acidic residues" evidence="6">
    <location>
        <begin position="662"/>
        <end position="675"/>
    </location>
</feature>
<dbReference type="SUPFAM" id="SSF68906">
    <property type="entry name" value="SAP domain"/>
    <property type="match status" value="1"/>
</dbReference>
<keyword evidence="1" id="KW-0808">Transferase</keyword>
<evidence type="ECO:0000256" key="2">
    <source>
        <dbReference type="ARBA" id="ARBA00022695"/>
    </source>
</evidence>
<dbReference type="InterPro" id="IPR043502">
    <property type="entry name" value="DNA/RNA_pol_sf"/>
</dbReference>
<dbReference type="InterPro" id="IPR000477">
    <property type="entry name" value="RT_dom"/>
</dbReference>
<dbReference type="PROSITE" id="PS50800">
    <property type="entry name" value="SAP"/>
    <property type="match status" value="1"/>
</dbReference>
<feature type="compositionally biased region" description="Basic and acidic residues" evidence="6">
    <location>
        <begin position="684"/>
        <end position="697"/>
    </location>
</feature>
<keyword evidence="4" id="KW-0255">Endonuclease</keyword>
<dbReference type="Proteomes" id="UP000515164">
    <property type="component" value="Unplaced"/>
</dbReference>
<dbReference type="Gene3D" id="3.10.10.10">
    <property type="entry name" value="HIV Type 1 Reverse Transcriptase, subunit A, domain 1"/>
    <property type="match status" value="1"/>
</dbReference>
<evidence type="ECO:0000256" key="4">
    <source>
        <dbReference type="ARBA" id="ARBA00022759"/>
    </source>
</evidence>
<reference evidence="10" key="1">
    <citation type="submission" date="2025-08" db="UniProtKB">
        <authorList>
            <consortium name="RefSeq"/>
        </authorList>
    </citation>
    <scope>IDENTIFICATION</scope>
    <source>
        <tissue evidence="10">Muscle</tissue>
    </source>
</reference>
<dbReference type="GeneID" id="117213423"/>
<dbReference type="PANTHER" id="PTHR37984:SF5">
    <property type="entry name" value="PROTEIN NYNRIN-LIKE"/>
    <property type="match status" value="1"/>
</dbReference>
<evidence type="ECO:0000256" key="1">
    <source>
        <dbReference type="ARBA" id="ARBA00022679"/>
    </source>
</evidence>
<feature type="region of interest" description="Disordered" evidence="6">
    <location>
        <begin position="54"/>
        <end position="102"/>
    </location>
</feature>
<dbReference type="InterPro" id="IPR036875">
    <property type="entry name" value="Znf_CCHC_sf"/>
</dbReference>
<dbReference type="AlphaFoldDB" id="A0A6P8N1T2"/>
<dbReference type="InterPro" id="IPR036361">
    <property type="entry name" value="SAP_dom_sf"/>
</dbReference>
<keyword evidence="3" id="KW-0540">Nuclease</keyword>
<dbReference type="SUPFAM" id="SSF57756">
    <property type="entry name" value="Retrovirus zinc finger-like domains"/>
    <property type="match status" value="1"/>
</dbReference>
<dbReference type="SUPFAM" id="SSF56672">
    <property type="entry name" value="DNA/RNA polymerases"/>
    <property type="match status" value="1"/>
</dbReference>
<gene>
    <name evidence="10" type="primary">LOC117213423</name>
</gene>
<dbReference type="InterPro" id="IPR001878">
    <property type="entry name" value="Znf_CCHC"/>
</dbReference>
<dbReference type="Pfam" id="PF00098">
    <property type="entry name" value="zf-CCHC"/>
    <property type="match status" value="1"/>
</dbReference>
<keyword evidence="4" id="KW-0378">Hydrolase</keyword>
<protein>
    <submittedName>
        <fullName evidence="10">Uncharacterized protein LOC117213423</fullName>
    </submittedName>
</protein>
<feature type="compositionally biased region" description="Acidic residues" evidence="6">
    <location>
        <begin position="61"/>
        <end position="80"/>
    </location>
</feature>
<feature type="region of interest" description="Disordered" evidence="6">
    <location>
        <begin position="656"/>
        <end position="697"/>
    </location>
</feature>
<dbReference type="Gene3D" id="1.10.720.30">
    <property type="entry name" value="SAP domain"/>
    <property type="match status" value="1"/>
</dbReference>
<dbReference type="GO" id="GO:0004519">
    <property type="term" value="F:endonuclease activity"/>
    <property type="evidence" value="ECO:0007669"/>
    <property type="project" value="UniProtKB-KW"/>
</dbReference>
<dbReference type="Pfam" id="PF00078">
    <property type="entry name" value="RVT_1"/>
    <property type="match status" value="1"/>
</dbReference>
<feature type="domain" description="SAP" evidence="8">
    <location>
        <begin position="16"/>
        <end position="50"/>
    </location>
</feature>
<dbReference type="PROSITE" id="PS50158">
    <property type="entry name" value="ZF_CCHC"/>
    <property type="match status" value="1"/>
</dbReference>
<dbReference type="InterPro" id="IPR003034">
    <property type="entry name" value="SAP_dom"/>
</dbReference>
<evidence type="ECO:0000256" key="6">
    <source>
        <dbReference type="SAM" id="MobiDB-lite"/>
    </source>
</evidence>
<dbReference type="Gene3D" id="4.10.60.10">
    <property type="entry name" value="Zinc finger, CCHC-type"/>
    <property type="match status" value="1"/>
</dbReference>
<dbReference type="RefSeq" id="XP_033314659.1">
    <property type="nucleotide sequence ID" value="XM_033458768.1"/>
</dbReference>
<name>A0A6P8N1T2_9HYME</name>
<keyword evidence="5" id="KW-0862">Zinc</keyword>
<accession>A0A6P8N1T2</accession>
<dbReference type="GO" id="GO:0003676">
    <property type="term" value="F:nucleic acid binding"/>
    <property type="evidence" value="ECO:0007669"/>
    <property type="project" value="InterPro"/>
</dbReference>
<keyword evidence="5" id="KW-0863">Zinc-finger</keyword>
<dbReference type="InterPro" id="IPR021109">
    <property type="entry name" value="Peptidase_aspartic_dom_sf"/>
</dbReference>
<dbReference type="GO" id="GO:0008270">
    <property type="term" value="F:zinc ion binding"/>
    <property type="evidence" value="ECO:0007669"/>
    <property type="project" value="UniProtKB-KW"/>
</dbReference>
<organism evidence="9 10">
    <name type="scientific">Bombus bifarius</name>
    <dbReference type="NCBI Taxonomy" id="103933"/>
    <lineage>
        <taxon>Eukaryota</taxon>
        <taxon>Metazoa</taxon>
        <taxon>Ecdysozoa</taxon>
        <taxon>Arthropoda</taxon>
        <taxon>Hexapoda</taxon>
        <taxon>Insecta</taxon>
        <taxon>Pterygota</taxon>
        <taxon>Neoptera</taxon>
        <taxon>Endopterygota</taxon>
        <taxon>Hymenoptera</taxon>
        <taxon>Apocrita</taxon>
        <taxon>Aculeata</taxon>
        <taxon>Apoidea</taxon>
        <taxon>Anthophila</taxon>
        <taxon>Apidae</taxon>
        <taxon>Bombus</taxon>
        <taxon>Pyrobombus</taxon>
    </lineage>
</organism>
<feature type="domain" description="CCHC-type" evidence="7">
    <location>
        <begin position="310"/>
        <end position="324"/>
    </location>
</feature>
<evidence type="ECO:0000313" key="10">
    <source>
        <dbReference type="RefSeq" id="XP_033314659.1"/>
    </source>
</evidence>
<dbReference type="GO" id="GO:0071897">
    <property type="term" value="P:DNA biosynthetic process"/>
    <property type="evidence" value="ECO:0007669"/>
    <property type="project" value="UniProtKB-ARBA"/>
</dbReference>
<dbReference type="InterPro" id="IPR050951">
    <property type="entry name" value="Retrovirus_Pol_polyprotein"/>
</dbReference>
<dbReference type="Pfam" id="PF02037">
    <property type="entry name" value="SAP"/>
    <property type="match status" value="1"/>
</dbReference>
<dbReference type="SMART" id="SM00513">
    <property type="entry name" value="SAP"/>
    <property type="match status" value="1"/>
</dbReference>
<evidence type="ECO:0000259" key="7">
    <source>
        <dbReference type="PROSITE" id="PS50158"/>
    </source>
</evidence>
<proteinExistence type="predicted"/>
<dbReference type="GO" id="GO:0016779">
    <property type="term" value="F:nucleotidyltransferase activity"/>
    <property type="evidence" value="ECO:0007669"/>
    <property type="project" value="UniProtKB-KW"/>
</dbReference>
<dbReference type="SUPFAM" id="SSF50630">
    <property type="entry name" value="Acid proteases"/>
    <property type="match status" value="1"/>
</dbReference>
<dbReference type="CDD" id="cd01647">
    <property type="entry name" value="RT_LTR"/>
    <property type="match status" value="1"/>
</dbReference>
<dbReference type="SMART" id="SM00343">
    <property type="entry name" value="ZnF_C2HC"/>
    <property type="match status" value="2"/>
</dbReference>
<dbReference type="PANTHER" id="PTHR37984">
    <property type="entry name" value="PROTEIN CBG26694"/>
    <property type="match status" value="1"/>
</dbReference>
<keyword evidence="9" id="KW-1185">Reference proteome</keyword>
<evidence type="ECO:0000313" key="9">
    <source>
        <dbReference type="Proteomes" id="UP000515164"/>
    </source>
</evidence>
<evidence type="ECO:0000259" key="8">
    <source>
        <dbReference type="PROSITE" id="PS50800"/>
    </source>
</evidence>
<sequence>MADYNTREAGLTDEQVVQMRTSELKDELRRRRLRLAGRQRELVERLLAALRVEREHGAREDDPEDDNDDDSEEDDDDDEISVVGDRLDVNSPGNRNLNRQDDGVRVTPVLRRSRQDEPRCMLLTFRDVEDSLEKFSGDGLPSVSRWIEDFEEMAKVCGWSDIHMVAFAKKLLTGSAQSVVKRERCTKSWIKLREALKDEFEDAVSDQQIHQELANRMKRPDESLQQYMNSMREIAGQGTVDIPSQISYIVQGIPDEVANKAVLYGAKTMQQLKERLKQYEAMRRDMKAKTNCGSADHLSAKCPEKGKGMKCFKCNEFGHVAANCTARQVKTYVISRPERKKYLKDVSIYGCKFVSLVDTGSDLTFIRSDESARLGSPPLGNYKLRFDGFGSAGNSTWGEFTKVMTRHSLLLGTDFLDQVELRVKRGEVTFLRLDGQTDGHEDAPDVLRVNAIEQTDEIDLSHVREPHYREAIRDIIKGYRPEKKRDVGITAKIVPKSDKPVARRPRRLAPSERKEVDDLMEAWTNEGVIKPSDSEYTSPIVVVRKKDGSIRVCVNFRELNELIEWPHFPLSLIEDVLDTLQGAQLFTTIDLKNGFFHVSLDKDSQKTIHNDHTKYQCCREALNISRSASVPLRTNEDFDAGMEYLNSNIINTIRSTTPDEESATKQDYPDSIKRKITERHKLRRISEGNREARGNVG</sequence>
<keyword evidence="5" id="KW-0479">Metal-binding</keyword>
<dbReference type="KEGG" id="bbif:117213423"/>